<feature type="compositionally biased region" description="Low complexity" evidence="3">
    <location>
        <begin position="530"/>
        <end position="539"/>
    </location>
</feature>
<feature type="region of interest" description="Disordered" evidence="3">
    <location>
        <begin position="55"/>
        <end position="88"/>
    </location>
</feature>
<feature type="domain" description="K Homology" evidence="4">
    <location>
        <begin position="383"/>
        <end position="457"/>
    </location>
</feature>
<dbReference type="eggNOG" id="KOG2193">
    <property type="taxonomic scope" value="Eukaryota"/>
</dbReference>
<feature type="compositionally biased region" description="Polar residues" evidence="3">
    <location>
        <begin position="508"/>
        <end position="520"/>
    </location>
</feature>
<evidence type="ECO:0000256" key="2">
    <source>
        <dbReference type="PROSITE-ProRule" id="PRU00117"/>
    </source>
</evidence>
<feature type="compositionally biased region" description="Low complexity" evidence="3">
    <location>
        <begin position="693"/>
        <end position="726"/>
    </location>
</feature>
<dbReference type="PANTHER" id="PTHR10288">
    <property type="entry name" value="KH DOMAIN CONTAINING RNA BINDING PROTEIN"/>
    <property type="match status" value="1"/>
</dbReference>
<sequence length="762" mass="80568">MKLNICTPPYFRKNGKRGSWRRQLLAGAGEEGGLGHHLTGIYVRSGVARLRGRRILPNSSPEDPLSQPSVSMTPPAAKRRRSVEHHESVRNITVVKGGLSIMCPSDAMGMLIGKGGSGLREMQEKTGVKVSLQETKSIPEGAKERGVGLSGSLDCVANVEKLIFEKLNARRVTSLAPSPAEEEFEMAYEAAKAAGIEPNGATDVSDMNDPNKITVVRWIMDNAHCGWLIGKGGSGIQNIEATSGAQVRVATERSLGKDSAERIVYVKGNKSQREAALELIRTNPKITGRVASPSEPEVAAVHVPSKAVGFILGHRGASIQALTEKTGAQLRVASGSEVTTGGGEHRVDITGGPKQIVAARHALQDRVAEWRTSNNPNGEPEEPEYTLKVAVPQPLVGHIIGKGGTFVREVLSVTNVQVKIQQDTGSPTMWGDACCVMLSGTFGNVVRAQRMILERIANTSDRLKEMVPNAVNILENHDPSDEMKRVEVNIQLPDGPPPVQAPVGFQGLLNNPRRSASSLPRTGLAPPPSSEASPPARAPTWADLPPVENITFTSIRQLSAPGLTSASKQPGGMLMLVDNSVVGSIIGKGGQTIRKISLESGSSIQVQGRDEQSPSQLERRVTITSDEMPILMKAANMICAVLRNGERLAAAAREAAGGGRGDRGPPGSNGSGGGGGGDRNRGGPAPYNPAGPPQSAQPQPTAAPVNYQYQQAPPQQQNVQYAPAPAMQSTYPAQQQGFVALQAAPGAPIQQPVSSHVGFRPT</sequence>
<feature type="domain" description="K Homology" evidence="4">
    <location>
        <begin position="212"/>
        <end position="285"/>
    </location>
</feature>
<protein>
    <recommendedName>
        <fullName evidence="4">K Homology domain-containing protein</fullName>
    </recommendedName>
</protein>
<dbReference type="CDD" id="cd00105">
    <property type="entry name" value="KH-I"/>
    <property type="match status" value="3"/>
</dbReference>
<gene>
    <name evidence="5" type="ORF">Esi_0037_0044</name>
</gene>
<dbReference type="GO" id="GO:0003723">
    <property type="term" value="F:RNA binding"/>
    <property type="evidence" value="ECO:0007669"/>
    <property type="project" value="UniProtKB-UniRule"/>
</dbReference>
<evidence type="ECO:0000313" key="6">
    <source>
        <dbReference type="Proteomes" id="UP000002630"/>
    </source>
</evidence>
<feature type="domain" description="K Homology" evidence="4">
    <location>
        <begin position="569"/>
        <end position="643"/>
    </location>
</feature>
<keyword evidence="2" id="KW-0694">RNA-binding</keyword>
<evidence type="ECO:0000256" key="3">
    <source>
        <dbReference type="SAM" id="MobiDB-lite"/>
    </source>
</evidence>
<feature type="compositionally biased region" description="Polar residues" evidence="3">
    <location>
        <begin position="57"/>
        <end position="72"/>
    </location>
</feature>
<dbReference type="PROSITE" id="PS50084">
    <property type="entry name" value="KH_TYPE_1"/>
    <property type="match status" value="5"/>
</dbReference>
<proteinExistence type="predicted"/>
<dbReference type="Gene3D" id="3.30.1370.10">
    <property type="entry name" value="K Homology domain, type 1"/>
    <property type="match status" value="3"/>
</dbReference>
<dbReference type="InterPro" id="IPR036612">
    <property type="entry name" value="KH_dom_type_1_sf"/>
</dbReference>
<dbReference type="InParanoid" id="D8LLL1"/>
<dbReference type="InterPro" id="IPR004087">
    <property type="entry name" value="KH_dom"/>
</dbReference>
<feature type="region of interest" description="Disordered" evidence="3">
    <location>
        <begin position="492"/>
        <end position="540"/>
    </location>
</feature>
<dbReference type="EMBL" id="FN649760">
    <property type="protein sequence ID" value="CBN74642.1"/>
    <property type="molecule type" value="Genomic_DNA"/>
</dbReference>
<keyword evidence="6" id="KW-1185">Reference proteome</keyword>
<dbReference type="Proteomes" id="UP000002630">
    <property type="component" value="Unassembled WGS sequence"/>
</dbReference>
<dbReference type="SUPFAM" id="SSF54791">
    <property type="entry name" value="Eukaryotic type KH-domain (KH-domain type I)"/>
    <property type="match status" value="5"/>
</dbReference>
<keyword evidence="1" id="KW-0677">Repeat</keyword>
<feature type="domain" description="K Homology" evidence="4">
    <location>
        <begin position="295"/>
        <end position="368"/>
    </location>
</feature>
<evidence type="ECO:0000256" key="1">
    <source>
        <dbReference type="ARBA" id="ARBA00022737"/>
    </source>
</evidence>
<dbReference type="AlphaFoldDB" id="D8LLL1"/>
<dbReference type="OrthoDB" id="10027144at2759"/>
<evidence type="ECO:0000259" key="4">
    <source>
        <dbReference type="SMART" id="SM00322"/>
    </source>
</evidence>
<dbReference type="Gene3D" id="3.30.310.210">
    <property type="match status" value="1"/>
</dbReference>
<dbReference type="SMART" id="SM00322">
    <property type="entry name" value="KH"/>
    <property type="match status" value="5"/>
</dbReference>
<reference evidence="5 6" key="1">
    <citation type="journal article" date="2010" name="Nature">
        <title>The Ectocarpus genome and the independent evolution of multicellularity in brown algae.</title>
        <authorList>
            <person name="Cock J.M."/>
            <person name="Sterck L."/>
            <person name="Rouze P."/>
            <person name="Scornet D."/>
            <person name="Allen A.E."/>
            <person name="Amoutzias G."/>
            <person name="Anthouard V."/>
            <person name="Artiguenave F."/>
            <person name="Aury J.M."/>
            <person name="Badger J.H."/>
            <person name="Beszteri B."/>
            <person name="Billiau K."/>
            <person name="Bonnet E."/>
            <person name="Bothwell J.H."/>
            <person name="Bowler C."/>
            <person name="Boyen C."/>
            <person name="Brownlee C."/>
            <person name="Carrano C.J."/>
            <person name="Charrier B."/>
            <person name="Cho G.Y."/>
            <person name="Coelho S.M."/>
            <person name="Collen J."/>
            <person name="Corre E."/>
            <person name="Da Silva C."/>
            <person name="Delage L."/>
            <person name="Delaroque N."/>
            <person name="Dittami S.M."/>
            <person name="Doulbeau S."/>
            <person name="Elias M."/>
            <person name="Farnham G."/>
            <person name="Gachon C.M."/>
            <person name="Gschloessl B."/>
            <person name="Heesch S."/>
            <person name="Jabbari K."/>
            <person name="Jubin C."/>
            <person name="Kawai H."/>
            <person name="Kimura K."/>
            <person name="Kloareg B."/>
            <person name="Kupper F.C."/>
            <person name="Lang D."/>
            <person name="Le Bail A."/>
            <person name="Leblanc C."/>
            <person name="Lerouge P."/>
            <person name="Lohr M."/>
            <person name="Lopez P.J."/>
            <person name="Martens C."/>
            <person name="Maumus F."/>
            <person name="Michel G."/>
            <person name="Miranda-Saavedra D."/>
            <person name="Morales J."/>
            <person name="Moreau H."/>
            <person name="Motomura T."/>
            <person name="Nagasato C."/>
            <person name="Napoli C.A."/>
            <person name="Nelson D.R."/>
            <person name="Nyvall-Collen P."/>
            <person name="Peters A.F."/>
            <person name="Pommier C."/>
            <person name="Potin P."/>
            <person name="Poulain J."/>
            <person name="Quesneville H."/>
            <person name="Read B."/>
            <person name="Rensing S.A."/>
            <person name="Ritter A."/>
            <person name="Rousvoal S."/>
            <person name="Samanta M."/>
            <person name="Samson G."/>
            <person name="Schroeder D.C."/>
            <person name="Segurens B."/>
            <person name="Strittmatter M."/>
            <person name="Tonon T."/>
            <person name="Tregear J.W."/>
            <person name="Valentin K."/>
            <person name="von Dassow P."/>
            <person name="Yamagishi T."/>
            <person name="Van de Peer Y."/>
            <person name="Wincker P."/>
        </authorList>
    </citation>
    <scope>NUCLEOTIDE SEQUENCE [LARGE SCALE GENOMIC DNA]</scope>
    <source>
        <strain evidence="6">Ec32 / CCAP1310/4</strain>
    </source>
</reference>
<feature type="compositionally biased region" description="Gly residues" evidence="3">
    <location>
        <begin position="667"/>
        <end position="677"/>
    </location>
</feature>
<name>D8LLL1_ECTSI</name>
<dbReference type="Pfam" id="PF00013">
    <property type="entry name" value="KH_1"/>
    <property type="match status" value="5"/>
</dbReference>
<organism evidence="5 6">
    <name type="scientific">Ectocarpus siliculosus</name>
    <name type="common">Brown alga</name>
    <name type="synonym">Conferva siliculosa</name>
    <dbReference type="NCBI Taxonomy" id="2880"/>
    <lineage>
        <taxon>Eukaryota</taxon>
        <taxon>Sar</taxon>
        <taxon>Stramenopiles</taxon>
        <taxon>Ochrophyta</taxon>
        <taxon>PX clade</taxon>
        <taxon>Phaeophyceae</taxon>
        <taxon>Ectocarpales</taxon>
        <taxon>Ectocarpaceae</taxon>
        <taxon>Ectocarpus</taxon>
    </lineage>
</organism>
<dbReference type="InterPro" id="IPR004088">
    <property type="entry name" value="KH_dom_type_1"/>
</dbReference>
<feature type="region of interest" description="Disordered" evidence="3">
    <location>
        <begin position="653"/>
        <end position="726"/>
    </location>
</feature>
<feature type="domain" description="K Homology" evidence="4">
    <location>
        <begin position="95"/>
        <end position="168"/>
    </location>
</feature>
<accession>D8LLL1</accession>
<evidence type="ECO:0000313" key="5">
    <source>
        <dbReference type="EMBL" id="CBN74642.1"/>
    </source>
</evidence>